<keyword evidence="10" id="KW-1185">Reference proteome</keyword>
<keyword evidence="4" id="KW-0456">Lyase</keyword>
<evidence type="ECO:0000256" key="4">
    <source>
        <dbReference type="ARBA" id="ARBA00023239"/>
    </source>
</evidence>
<comment type="cofactor">
    <cofactor evidence="1">
        <name>thiamine diphosphate</name>
        <dbReference type="ChEBI" id="CHEBI:58937"/>
    </cofactor>
</comment>
<dbReference type="InterPro" id="IPR029061">
    <property type="entry name" value="THDP-binding"/>
</dbReference>
<evidence type="ECO:0000313" key="9">
    <source>
        <dbReference type="EMBL" id="KAJ8975979.1"/>
    </source>
</evidence>
<organism evidence="9 10">
    <name type="scientific">Molorchus minor</name>
    <dbReference type="NCBI Taxonomy" id="1323400"/>
    <lineage>
        <taxon>Eukaryota</taxon>
        <taxon>Metazoa</taxon>
        <taxon>Ecdysozoa</taxon>
        <taxon>Arthropoda</taxon>
        <taxon>Hexapoda</taxon>
        <taxon>Insecta</taxon>
        <taxon>Pterygota</taxon>
        <taxon>Neoptera</taxon>
        <taxon>Endopterygota</taxon>
        <taxon>Coleoptera</taxon>
        <taxon>Polyphaga</taxon>
        <taxon>Cucujiformia</taxon>
        <taxon>Chrysomeloidea</taxon>
        <taxon>Cerambycidae</taxon>
        <taxon>Lamiinae</taxon>
        <taxon>Monochamini</taxon>
        <taxon>Molorchus</taxon>
    </lineage>
</organism>
<proteinExistence type="predicted"/>
<sequence>MSGGDCWRENARITKGVEAMAADISVPLNYYAVFDNLYKSLPKNCIIVSEGANTMDIGRSMLYNDEPRHRLDAGTFGTMGVGPGFAIASALYCRYYAPDKRVICVEGDSAFGFSGMELETMVRYKLPVTIVIVNNSGIYRGMEETDIKEMQEAGEITKKTPPACLTNCTRYDNMMNLFGRSGYFVQTIPELKEAVKSALKVNDGPTVINVIIDYSADRKPQTFNWLTESKL</sequence>
<dbReference type="PANTHER" id="PTHR43710:SF2">
    <property type="entry name" value="2-HYDROXYACYL-COA LYASE 1"/>
    <property type="match status" value="1"/>
</dbReference>
<dbReference type="CDD" id="cd02004">
    <property type="entry name" value="TPP_BZL_OCoD_HPCL"/>
    <property type="match status" value="1"/>
</dbReference>
<comment type="catalytic activity">
    <reaction evidence="6">
        <text>an (R)-2-hydroxy-long-chain-fatty acyl-CoA = a long-chain fatty aldehyde + formyl-CoA</text>
        <dbReference type="Rhea" id="RHEA:67444"/>
        <dbReference type="ChEBI" id="CHEBI:17176"/>
        <dbReference type="ChEBI" id="CHEBI:57376"/>
        <dbReference type="ChEBI" id="CHEBI:170012"/>
        <dbReference type="EC" id="4.1.2.63"/>
    </reaction>
    <physiologicalReaction direction="left-to-right" evidence="6">
        <dbReference type="Rhea" id="RHEA:67445"/>
    </physiologicalReaction>
</comment>
<evidence type="ECO:0000256" key="5">
    <source>
        <dbReference type="ARBA" id="ARBA00044451"/>
    </source>
</evidence>
<comment type="catalytic activity">
    <reaction evidence="5">
        <text>a 2-hydroxy-3-methyl fatty acyl-CoA = a 2-methyl-branched fatty aldehyde + formyl-CoA</text>
        <dbReference type="Rhea" id="RHEA:25375"/>
        <dbReference type="ChEBI" id="CHEBI:49188"/>
        <dbReference type="ChEBI" id="CHEBI:57376"/>
        <dbReference type="ChEBI" id="CHEBI:58783"/>
        <dbReference type="EC" id="4.1.2.63"/>
    </reaction>
    <physiologicalReaction direction="left-to-right" evidence="5">
        <dbReference type="Rhea" id="RHEA:25376"/>
    </physiologicalReaction>
</comment>
<evidence type="ECO:0000256" key="2">
    <source>
        <dbReference type="ARBA" id="ARBA00022723"/>
    </source>
</evidence>
<dbReference type="Pfam" id="PF02775">
    <property type="entry name" value="TPP_enzyme_C"/>
    <property type="match status" value="1"/>
</dbReference>
<dbReference type="SUPFAM" id="SSF52518">
    <property type="entry name" value="Thiamin diphosphate-binding fold (THDP-binding)"/>
    <property type="match status" value="1"/>
</dbReference>
<keyword evidence="3" id="KW-0460">Magnesium</keyword>
<gene>
    <name evidence="9" type="ORF">NQ317_009260</name>
</gene>
<evidence type="ECO:0000256" key="3">
    <source>
        <dbReference type="ARBA" id="ARBA00022842"/>
    </source>
</evidence>
<dbReference type="InterPro" id="IPR045025">
    <property type="entry name" value="HACL1-like"/>
</dbReference>
<dbReference type="InterPro" id="IPR011766">
    <property type="entry name" value="TPP_enzyme_TPP-bd"/>
</dbReference>
<dbReference type="Proteomes" id="UP001162164">
    <property type="component" value="Unassembled WGS sequence"/>
</dbReference>
<comment type="caution">
    <text evidence="9">The sequence shown here is derived from an EMBL/GenBank/DDBJ whole genome shotgun (WGS) entry which is preliminary data.</text>
</comment>
<dbReference type="EC" id="4.1.2.63" evidence="7"/>
<feature type="domain" description="Thiamine pyrophosphate enzyme TPP-binding" evidence="8">
    <location>
        <begin position="54"/>
        <end position="210"/>
    </location>
</feature>
<protein>
    <recommendedName>
        <fullName evidence="7">2-hydroxyacyl-CoA lyase</fullName>
        <ecNumber evidence="7">4.1.2.63</ecNumber>
    </recommendedName>
</protein>
<evidence type="ECO:0000256" key="7">
    <source>
        <dbReference type="ARBA" id="ARBA00044518"/>
    </source>
</evidence>
<evidence type="ECO:0000256" key="6">
    <source>
        <dbReference type="ARBA" id="ARBA00044454"/>
    </source>
</evidence>
<dbReference type="EMBL" id="JAPWTJ010000743">
    <property type="protein sequence ID" value="KAJ8975979.1"/>
    <property type="molecule type" value="Genomic_DNA"/>
</dbReference>
<evidence type="ECO:0000259" key="8">
    <source>
        <dbReference type="Pfam" id="PF02775"/>
    </source>
</evidence>
<evidence type="ECO:0000256" key="1">
    <source>
        <dbReference type="ARBA" id="ARBA00001964"/>
    </source>
</evidence>
<name>A0ABQ9JCV5_9CUCU</name>
<accession>A0ABQ9JCV5</accession>
<evidence type="ECO:0000313" key="10">
    <source>
        <dbReference type="Proteomes" id="UP001162164"/>
    </source>
</evidence>
<reference evidence="9" key="1">
    <citation type="journal article" date="2023" name="Insect Mol. Biol.">
        <title>Genome sequencing provides insights into the evolution of gene families encoding plant cell wall-degrading enzymes in longhorned beetles.</title>
        <authorList>
            <person name="Shin N.R."/>
            <person name="Okamura Y."/>
            <person name="Kirsch R."/>
            <person name="Pauchet Y."/>
        </authorList>
    </citation>
    <scope>NUCLEOTIDE SEQUENCE</scope>
    <source>
        <strain evidence="9">MMC_N1</strain>
    </source>
</reference>
<dbReference type="Gene3D" id="3.40.50.970">
    <property type="match status" value="1"/>
</dbReference>
<dbReference type="PANTHER" id="PTHR43710">
    <property type="entry name" value="2-HYDROXYACYL-COA LYASE"/>
    <property type="match status" value="1"/>
</dbReference>
<keyword evidence="2" id="KW-0479">Metal-binding</keyword>